<keyword evidence="6" id="KW-0964">Secreted</keyword>
<dbReference type="InterPro" id="IPR007112">
    <property type="entry name" value="Expansin/allergen_DPBB_dom"/>
</dbReference>
<dbReference type="Pfam" id="PF01357">
    <property type="entry name" value="Expansin_C"/>
    <property type="match status" value="1"/>
</dbReference>
<dbReference type="Gene3D" id="3.30.465.10">
    <property type="match status" value="1"/>
</dbReference>
<evidence type="ECO:0000256" key="11">
    <source>
        <dbReference type="ARBA" id="ARBA00023136"/>
    </source>
</evidence>
<accession>A0ABS8RHY8</accession>
<sequence>MVLHKKPHISIITSPATLPHWSIHTTTGHLLPPPPPQISSPSGDPRVPPKHHAATDPRDIVGGACGYGDLERNGYGKALPDGGGHCNPPNAHFVLPIEAFEKIAIWKASNMPIQYRRIKCRKEGGVRFTIGGAGIFLSVLISNVAGSGDIVAAKLRVPGTGWLPMASTPSYLSFLQCLSKHSHPSDHILSRVYTPNNSSYESVLQHYIRNQRFNRSTTPKPDIIFTPLQESHVQVAVICCRKTDKYLKIRSGGHDYEGISYVSNISFVLLDMSNLYSIDVDIQNETAWVQAGAILGELYYRIWEKSKIHAFPAGVCPTVGVGGHITGGGYGNLLRKYGLSVDNLIDAHIVDAHGRILNRESMGEDLFWAIRGGGGASFGVILAYKIRLVKVPDIVTVFQIVRTLEENAIDIVYRWQFIADKIDNNLFIRLNLKPIDDEQKGTKTITAAFVALFLGDSRTLLSIMDRDFPQLGLHIKDCREMSWIESELFWASFPKGTLPDALLNRKPGAKFLKRKSDYLRKPIPKDKLKSIFDKMIELGDTELVFNQYGGRMNEIPEWETPFPHRAGNIFKIQYAANWKEEGKEAEHFYLNQTRILYNYMTPFVSKSPRCAFLNYRDLDIGVNHNGNNRYIEGRVYGLKYFKNNFNRLVKIKTLIDPDNFFWNEQSIPPLAV</sequence>
<feature type="region of interest" description="Disordered" evidence="16">
    <location>
        <begin position="23"/>
        <end position="58"/>
    </location>
</feature>
<evidence type="ECO:0008006" key="22">
    <source>
        <dbReference type="Google" id="ProtNLM"/>
    </source>
</evidence>
<keyword evidence="8" id="KW-0285">Flavoprotein</keyword>
<evidence type="ECO:0000313" key="21">
    <source>
        <dbReference type="Proteomes" id="UP000823775"/>
    </source>
</evidence>
<dbReference type="PROSITE" id="PS51387">
    <property type="entry name" value="FAD_PCMH"/>
    <property type="match status" value="1"/>
</dbReference>
<dbReference type="InterPro" id="IPR007117">
    <property type="entry name" value="Expansin_CBD"/>
</dbReference>
<evidence type="ECO:0000256" key="3">
    <source>
        <dbReference type="ARBA" id="ARBA00004191"/>
    </source>
</evidence>
<gene>
    <name evidence="20" type="ORF">HAX54_007735</name>
</gene>
<dbReference type="Gene3D" id="3.30.43.10">
    <property type="entry name" value="Uridine Diphospho-n-acetylenolpyruvylglucosamine Reductase, domain 2"/>
    <property type="match status" value="1"/>
</dbReference>
<feature type="transmembrane region" description="Helical" evidence="17">
    <location>
        <begin position="126"/>
        <end position="146"/>
    </location>
</feature>
<dbReference type="Pfam" id="PF08031">
    <property type="entry name" value="BBE"/>
    <property type="match status" value="1"/>
</dbReference>
<dbReference type="InterPro" id="IPR002963">
    <property type="entry name" value="Expansin"/>
</dbReference>
<evidence type="ECO:0000259" key="18">
    <source>
        <dbReference type="PROSITE" id="PS50842"/>
    </source>
</evidence>
<proteinExistence type="inferred from homology"/>
<evidence type="ECO:0000256" key="16">
    <source>
        <dbReference type="SAM" id="MobiDB-lite"/>
    </source>
</evidence>
<comment type="cofactor">
    <cofactor evidence="1">
        <name>FAD</name>
        <dbReference type="ChEBI" id="CHEBI:57692"/>
    </cofactor>
</comment>
<feature type="domain" description="FAD-binding PCMH-type" evidence="19">
    <location>
        <begin position="217"/>
        <end position="391"/>
    </location>
</feature>
<evidence type="ECO:0000256" key="1">
    <source>
        <dbReference type="ARBA" id="ARBA00001974"/>
    </source>
</evidence>
<dbReference type="InterPro" id="IPR036908">
    <property type="entry name" value="RlpA-like_sf"/>
</dbReference>
<dbReference type="PRINTS" id="PR01226">
    <property type="entry name" value="EXPANSIN"/>
</dbReference>
<dbReference type="InterPro" id="IPR012951">
    <property type="entry name" value="BBE"/>
</dbReference>
<dbReference type="Pfam" id="PF01565">
    <property type="entry name" value="FAD_binding_4"/>
    <property type="match status" value="1"/>
</dbReference>
<feature type="domain" description="Expansin-like EG45" evidence="18">
    <location>
        <begin position="80"/>
        <end position="125"/>
    </location>
</feature>
<comment type="caution">
    <text evidence="20">The sequence shown here is derived from an EMBL/GenBank/DDBJ whole genome shotgun (WGS) entry which is preliminary data.</text>
</comment>
<keyword evidence="10" id="KW-0274">FAD</keyword>
<name>A0ABS8RHY8_DATST</name>
<evidence type="ECO:0000259" key="19">
    <source>
        <dbReference type="PROSITE" id="PS51387"/>
    </source>
</evidence>
<comment type="function">
    <text evidence="15">Involved in the biosynthesis of pyridine alkaloid natural products, leading mainly to the production of anabasine, anatabine, nicotine and nornicotine, effective deterrents against herbivores with antiparasitic and pesticide properties (neurotoxins); nornicotine serves as the precursor in the synthesis of the carcinogen compound N'-nitrosonornicotine (NNN). Catalyzes a late oxidation step subsequent to the pyridine ring condensation reaction in the biosynthesis of alkaloids.</text>
</comment>
<dbReference type="EMBL" id="JACEIK010000014">
    <property type="protein sequence ID" value="MCD7446423.1"/>
    <property type="molecule type" value="Genomic_DNA"/>
</dbReference>
<dbReference type="Proteomes" id="UP000823775">
    <property type="component" value="Unassembled WGS sequence"/>
</dbReference>
<evidence type="ECO:0000256" key="8">
    <source>
        <dbReference type="ARBA" id="ARBA00022630"/>
    </source>
</evidence>
<evidence type="ECO:0000313" key="20">
    <source>
        <dbReference type="EMBL" id="MCD7446423.1"/>
    </source>
</evidence>
<evidence type="ECO:0000256" key="2">
    <source>
        <dbReference type="ARBA" id="ARBA00004170"/>
    </source>
</evidence>
<evidence type="ECO:0000256" key="4">
    <source>
        <dbReference type="ARBA" id="ARBA00005392"/>
    </source>
</evidence>
<dbReference type="SUPFAM" id="SSF56176">
    <property type="entry name" value="FAD-binding/transporter-associated domain-like"/>
    <property type="match status" value="1"/>
</dbReference>
<keyword evidence="9" id="KW-0732">Signal</keyword>
<evidence type="ECO:0000256" key="14">
    <source>
        <dbReference type="ARBA" id="ARBA00034114"/>
    </source>
</evidence>
<organism evidence="20 21">
    <name type="scientific">Datura stramonium</name>
    <name type="common">Jimsonweed</name>
    <name type="synonym">Common thornapple</name>
    <dbReference type="NCBI Taxonomy" id="4076"/>
    <lineage>
        <taxon>Eukaryota</taxon>
        <taxon>Viridiplantae</taxon>
        <taxon>Streptophyta</taxon>
        <taxon>Embryophyta</taxon>
        <taxon>Tracheophyta</taxon>
        <taxon>Spermatophyta</taxon>
        <taxon>Magnoliopsida</taxon>
        <taxon>eudicotyledons</taxon>
        <taxon>Gunneridae</taxon>
        <taxon>Pentapetalae</taxon>
        <taxon>asterids</taxon>
        <taxon>lamiids</taxon>
        <taxon>Solanales</taxon>
        <taxon>Solanaceae</taxon>
        <taxon>Solanoideae</taxon>
        <taxon>Datureae</taxon>
        <taxon>Datura</taxon>
    </lineage>
</organism>
<dbReference type="InterPro" id="IPR006094">
    <property type="entry name" value="Oxid_FAD_bind_N"/>
</dbReference>
<dbReference type="SUPFAM" id="SSF50685">
    <property type="entry name" value="Barwin-like endoglucanases"/>
    <property type="match status" value="1"/>
</dbReference>
<keyword evidence="17" id="KW-1133">Transmembrane helix</keyword>
<dbReference type="InterPro" id="IPR016166">
    <property type="entry name" value="FAD-bd_PCMH"/>
</dbReference>
<evidence type="ECO:0000256" key="15">
    <source>
        <dbReference type="ARBA" id="ARBA00045734"/>
    </source>
</evidence>
<evidence type="ECO:0000256" key="5">
    <source>
        <dbReference type="ARBA" id="ARBA00005466"/>
    </source>
</evidence>
<evidence type="ECO:0000256" key="7">
    <source>
        <dbReference type="ARBA" id="ARBA00022589"/>
    </source>
</evidence>
<dbReference type="InterPro" id="IPR016169">
    <property type="entry name" value="FAD-bd_PCMH_sub2"/>
</dbReference>
<keyword evidence="21" id="KW-1185">Reference proteome</keyword>
<evidence type="ECO:0000256" key="12">
    <source>
        <dbReference type="ARBA" id="ARBA00023180"/>
    </source>
</evidence>
<protein>
    <recommendedName>
        <fullName evidence="22">Reticuline oxidase-like protein</fullName>
    </recommendedName>
</protein>
<evidence type="ECO:0000256" key="13">
    <source>
        <dbReference type="ARBA" id="ARBA00023316"/>
    </source>
</evidence>
<evidence type="ECO:0000256" key="6">
    <source>
        <dbReference type="ARBA" id="ARBA00022512"/>
    </source>
</evidence>
<keyword evidence="6" id="KW-0134">Cell wall</keyword>
<dbReference type="PANTHER" id="PTHR32448">
    <property type="entry name" value="OS08G0158400 PROTEIN"/>
    <property type="match status" value="1"/>
</dbReference>
<keyword evidence="11 17" id="KW-0472">Membrane</keyword>
<dbReference type="PROSITE" id="PS50842">
    <property type="entry name" value="EXPANSIN_EG45"/>
    <property type="match status" value="1"/>
</dbReference>
<comment type="similarity">
    <text evidence="4">Belongs to the expansin family. Expansin A subfamily.</text>
</comment>
<comment type="similarity">
    <text evidence="5">Belongs to the oxygen-dependent FAD-linked oxidoreductase family.</text>
</comment>
<keyword evidence="13" id="KW-0961">Cell wall biogenesis/degradation</keyword>
<dbReference type="InterPro" id="IPR016167">
    <property type="entry name" value="FAD-bd_PCMH_sub1"/>
</dbReference>
<evidence type="ECO:0000256" key="17">
    <source>
        <dbReference type="SAM" id="Phobius"/>
    </source>
</evidence>
<evidence type="ECO:0000256" key="10">
    <source>
        <dbReference type="ARBA" id="ARBA00022827"/>
    </source>
</evidence>
<reference evidence="20 21" key="1">
    <citation type="journal article" date="2021" name="BMC Genomics">
        <title>Datura genome reveals duplications of psychoactive alkaloid biosynthetic genes and high mutation rate following tissue culture.</title>
        <authorList>
            <person name="Rajewski A."/>
            <person name="Carter-House D."/>
            <person name="Stajich J."/>
            <person name="Litt A."/>
        </authorList>
    </citation>
    <scope>NUCLEOTIDE SEQUENCE [LARGE SCALE GENOMIC DNA]</scope>
    <source>
        <strain evidence="20">AR-01</strain>
    </source>
</reference>
<dbReference type="Gene3D" id="3.40.462.20">
    <property type="match status" value="1"/>
</dbReference>
<evidence type="ECO:0000256" key="9">
    <source>
        <dbReference type="ARBA" id="ARBA00022729"/>
    </source>
</evidence>
<dbReference type="InterPro" id="IPR036318">
    <property type="entry name" value="FAD-bd_PCMH-like_sf"/>
</dbReference>
<keyword evidence="7" id="KW-0017">Alkaloid metabolism</keyword>
<comment type="subcellular location">
    <subcellularLocation>
        <location evidence="2">Membrane</location>
        <topology evidence="2">Peripheral membrane protein</topology>
    </subcellularLocation>
    <subcellularLocation>
        <location evidence="3">Secreted</location>
        <location evidence="3">Cell wall</location>
    </subcellularLocation>
</comment>
<comment type="pathway">
    <text evidence="14">Alkaloid biosynthesis; nicotine biosynthesis.</text>
</comment>
<keyword evidence="17" id="KW-0812">Transmembrane</keyword>
<keyword evidence="12" id="KW-0325">Glycoprotein</keyword>